<evidence type="ECO:0000259" key="8">
    <source>
        <dbReference type="Pfam" id="PF00082"/>
    </source>
</evidence>
<evidence type="ECO:0000256" key="4">
    <source>
        <dbReference type="ARBA" id="ARBA00022825"/>
    </source>
</evidence>
<dbReference type="Proteomes" id="UP001144280">
    <property type="component" value="Unassembled WGS sequence"/>
</dbReference>
<feature type="active site" description="Charge relay system" evidence="5">
    <location>
        <position position="167"/>
    </location>
</feature>
<dbReference type="PRINTS" id="PR00723">
    <property type="entry name" value="SUBTILISIN"/>
</dbReference>
<protein>
    <submittedName>
        <fullName evidence="10">Serine protease</fullName>
    </submittedName>
</protein>
<dbReference type="Pfam" id="PF00082">
    <property type="entry name" value="Peptidase_S8"/>
    <property type="match status" value="1"/>
</dbReference>
<feature type="active site" description="Charge relay system" evidence="5">
    <location>
        <position position="199"/>
    </location>
</feature>
<dbReference type="InterPro" id="IPR034193">
    <property type="entry name" value="PCSK9_ProteinaseK-like"/>
</dbReference>
<dbReference type="InterPro" id="IPR036852">
    <property type="entry name" value="Peptidase_S8/S53_dom_sf"/>
</dbReference>
<keyword evidence="4 5" id="KW-0720">Serine protease</keyword>
<evidence type="ECO:0000313" key="10">
    <source>
        <dbReference type="EMBL" id="GLH95453.1"/>
    </source>
</evidence>
<evidence type="ECO:0000256" key="7">
    <source>
        <dbReference type="SAM" id="SignalP"/>
    </source>
</evidence>
<proteinExistence type="inferred from homology"/>
<dbReference type="Gene3D" id="3.40.50.200">
    <property type="entry name" value="Peptidase S8/S53 domain"/>
    <property type="match status" value="1"/>
</dbReference>
<feature type="chain" id="PRO_5045242905" evidence="7">
    <location>
        <begin position="19"/>
        <end position="411"/>
    </location>
</feature>
<dbReference type="EMBL" id="BSDI01000003">
    <property type="protein sequence ID" value="GLH95453.1"/>
    <property type="molecule type" value="Genomic_DNA"/>
</dbReference>
<organism evidence="10 11">
    <name type="scientific">Phytohabitans aurantiacus</name>
    <dbReference type="NCBI Taxonomy" id="3016789"/>
    <lineage>
        <taxon>Bacteria</taxon>
        <taxon>Bacillati</taxon>
        <taxon>Actinomycetota</taxon>
        <taxon>Actinomycetes</taxon>
        <taxon>Micromonosporales</taxon>
        <taxon>Micromonosporaceae</taxon>
    </lineage>
</organism>
<dbReference type="PROSITE" id="PS00137">
    <property type="entry name" value="SUBTILASE_HIS"/>
    <property type="match status" value="1"/>
</dbReference>
<keyword evidence="3 5" id="KW-0378">Hydrolase</keyword>
<dbReference type="InterPro" id="IPR023827">
    <property type="entry name" value="Peptidase_S8_Asp-AS"/>
</dbReference>
<dbReference type="SUPFAM" id="SSF52743">
    <property type="entry name" value="Subtilisin-like"/>
    <property type="match status" value="1"/>
</dbReference>
<comment type="caution">
    <text evidence="10">The sequence shown here is derived from an EMBL/GenBank/DDBJ whole genome shotgun (WGS) entry which is preliminary data.</text>
</comment>
<feature type="domain" description="Peptidase S8/S53" evidence="8">
    <location>
        <begin position="159"/>
        <end position="394"/>
    </location>
</feature>
<dbReference type="PROSITE" id="PS51892">
    <property type="entry name" value="SUBTILASE"/>
    <property type="match status" value="1"/>
</dbReference>
<evidence type="ECO:0000256" key="5">
    <source>
        <dbReference type="PROSITE-ProRule" id="PRU01240"/>
    </source>
</evidence>
<gene>
    <name evidence="10" type="ORF">Pa4123_07250</name>
</gene>
<dbReference type="InterPro" id="IPR050131">
    <property type="entry name" value="Peptidase_S8_subtilisin-like"/>
</dbReference>
<evidence type="ECO:0000256" key="6">
    <source>
        <dbReference type="RuleBase" id="RU003355"/>
    </source>
</evidence>
<dbReference type="InterPro" id="IPR022398">
    <property type="entry name" value="Peptidase_S8_His-AS"/>
</dbReference>
<evidence type="ECO:0000256" key="3">
    <source>
        <dbReference type="ARBA" id="ARBA00022801"/>
    </source>
</evidence>
<evidence type="ECO:0000259" key="9">
    <source>
        <dbReference type="Pfam" id="PF05922"/>
    </source>
</evidence>
<accession>A0ABQ5QL86</accession>
<keyword evidence="11" id="KW-1185">Reference proteome</keyword>
<name>A0ABQ5QL86_9ACTN</name>
<sequence length="411" mass="41707">MALSHVIVRALRTTIATAAAGAAVIVCTATSAAAGPDAAAKAEIRNAGGPTAIRDSYLVILKDSEVTQVSKTVTRLAIRYGGTVNHRYTTALRGFSVQASESTARQMATDPAVAYVEQDHRVRALDGTQPNPPSWGLDRVDQRNRPVDSSYTYPSSAGSGVRAYVIDSGIRTTHVDIAGRAVSGVDLVDGGTADDCYGHGSHVAGTVGGTAHGVAKSVTLVAVRVFDCQGFGAMSTTVAAIDWVAANAVRPAVANMSLGYVRTSDTADTVGTATRGLIATGVSVVVSAGNNGSNACDKTPAYVAAALTVGNTWSDDGAAALSNEGSCVDLFAPGQGIVSLHHTSDTAIGVRDGTSMSAPHVAGAAALLLGANPTWTPAQVHSAIIANATTGVVTSLDDPATPNRLLYVPPT</sequence>
<dbReference type="PANTHER" id="PTHR43806">
    <property type="entry name" value="PEPTIDASE S8"/>
    <property type="match status" value="1"/>
</dbReference>
<dbReference type="CDD" id="cd04077">
    <property type="entry name" value="Peptidases_S8_PCSK9_ProteinaseK_like"/>
    <property type="match status" value="1"/>
</dbReference>
<dbReference type="PANTHER" id="PTHR43806:SF11">
    <property type="entry name" value="CEREVISIN-RELATED"/>
    <property type="match status" value="1"/>
</dbReference>
<dbReference type="InterPro" id="IPR000209">
    <property type="entry name" value="Peptidase_S8/S53_dom"/>
</dbReference>
<dbReference type="InterPro" id="IPR023828">
    <property type="entry name" value="Peptidase_S8_Ser-AS"/>
</dbReference>
<dbReference type="GO" id="GO:0006508">
    <property type="term" value="P:proteolysis"/>
    <property type="evidence" value="ECO:0007669"/>
    <property type="project" value="UniProtKB-KW"/>
</dbReference>
<keyword evidence="2 5" id="KW-0645">Protease</keyword>
<feature type="active site" description="Charge relay system" evidence="5">
    <location>
        <position position="355"/>
    </location>
</feature>
<reference evidence="10" key="1">
    <citation type="submission" date="2022-12" db="EMBL/GenBank/DDBJ databases">
        <title>New Phytohabitans aurantiacus sp. RD004123 nov., an actinomycete isolated from soil.</title>
        <authorList>
            <person name="Triningsih D.W."/>
            <person name="Harunari E."/>
            <person name="Igarashi Y."/>
        </authorList>
    </citation>
    <scope>NUCLEOTIDE SEQUENCE</scope>
    <source>
        <strain evidence="10">RD004123</strain>
    </source>
</reference>
<dbReference type="GO" id="GO:0008233">
    <property type="term" value="F:peptidase activity"/>
    <property type="evidence" value="ECO:0007669"/>
    <property type="project" value="UniProtKB-KW"/>
</dbReference>
<dbReference type="RefSeq" id="WP_281892474.1">
    <property type="nucleotide sequence ID" value="NZ_BSDI01000003.1"/>
</dbReference>
<evidence type="ECO:0000256" key="1">
    <source>
        <dbReference type="ARBA" id="ARBA00011073"/>
    </source>
</evidence>
<dbReference type="InterPro" id="IPR015500">
    <property type="entry name" value="Peptidase_S8_subtilisin-rel"/>
</dbReference>
<comment type="similarity">
    <text evidence="1 5 6">Belongs to the peptidase S8 family.</text>
</comment>
<evidence type="ECO:0000256" key="2">
    <source>
        <dbReference type="ARBA" id="ARBA00022670"/>
    </source>
</evidence>
<dbReference type="InterPro" id="IPR037045">
    <property type="entry name" value="S8pro/Inhibitor_I9_sf"/>
</dbReference>
<dbReference type="InterPro" id="IPR010259">
    <property type="entry name" value="S8pro/Inhibitor_I9"/>
</dbReference>
<dbReference type="SUPFAM" id="SSF54897">
    <property type="entry name" value="Protease propeptides/inhibitors"/>
    <property type="match status" value="1"/>
</dbReference>
<dbReference type="Pfam" id="PF05922">
    <property type="entry name" value="Inhibitor_I9"/>
    <property type="match status" value="1"/>
</dbReference>
<dbReference type="PROSITE" id="PS00136">
    <property type="entry name" value="SUBTILASE_ASP"/>
    <property type="match status" value="1"/>
</dbReference>
<dbReference type="Gene3D" id="3.30.70.80">
    <property type="entry name" value="Peptidase S8 propeptide/proteinase inhibitor I9"/>
    <property type="match status" value="1"/>
</dbReference>
<feature type="signal peptide" evidence="7">
    <location>
        <begin position="1"/>
        <end position="18"/>
    </location>
</feature>
<keyword evidence="7" id="KW-0732">Signal</keyword>
<dbReference type="PROSITE" id="PS00138">
    <property type="entry name" value="SUBTILASE_SER"/>
    <property type="match status" value="1"/>
</dbReference>
<evidence type="ECO:0000313" key="11">
    <source>
        <dbReference type="Proteomes" id="UP001144280"/>
    </source>
</evidence>
<feature type="domain" description="Inhibitor I9" evidence="9">
    <location>
        <begin position="71"/>
        <end position="123"/>
    </location>
</feature>